<keyword evidence="2" id="KW-1185">Reference proteome</keyword>
<name>A0A0M8NQT5_9EURO</name>
<evidence type="ECO:0000313" key="1">
    <source>
        <dbReference type="EMBL" id="KOS36848.1"/>
    </source>
</evidence>
<evidence type="ECO:0000313" key="2">
    <source>
        <dbReference type="Proteomes" id="UP000037696"/>
    </source>
</evidence>
<feature type="non-terminal residue" evidence="1">
    <location>
        <position position="1"/>
    </location>
</feature>
<accession>A0A0M8NQT5</accession>
<dbReference type="Proteomes" id="UP000037696">
    <property type="component" value="Unassembled WGS sequence"/>
</dbReference>
<reference evidence="1 2" key="1">
    <citation type="submission" date="2015-08" db="EMBL/GenBank/DDBJ databases">
        <title>Genome sequencing of Penicillium nordicum.</title>
        <authorList>
            <person name="Nguyen H.D."/>
            <person name="Seifert K.A."/>
        </authorList>
    </citation>
    <scope>NUCLEOTIDE SEQUENCE [LARGE SCALE GENOMIC DNA]</scope>
    <source>
        <strain evidence="1 2">DAOMC 185683</strain>
    </source>
</reference>
<protein>
    <submittedName>
        <fullName evidence="1">Uncharacterized protein</fullName>
    </submittedName>
</protein>
<organism evidence="1 2">
    <name type="scientific">Penicillium nordicum</name>
    <dbReference type="NCBI Taxonomy" id="229535"/>
    <lineage>
        <taxon>Eukaryota</taxon>
        <taxon>Fungi</taxon>
        <taxon>Dikarya</taxon>
        <taxon>Ascomycota</taxon>
        <taxon>Pezizomycotina</taxon>
        <taxon>Eurotiomycetes</taxon>
        <taxon>Eurotiomycetidae</taxon>
        <taxon>Eurotiales</taxon>
        <taxon>Aspergillaceae</taxon>
        <taxon>Penicillium</taxon>
    </lineage>
</organism>
<proteinExistence type="predicted"/>
<comment type="caution">
    <text evidence="1">The sequence shown here is derived from an EMBL/GenBank/DDBJ whole genome shotgun (WGS) entry which is preliminary data.</text>
</comment>
<gene>
    <name evidence="1" type="ORF">ACN38_g12386</name>
</gene>
<dbReference type="AlphaFoldDB" id="A0A0M8NQT5"/>
<sequence>RLSLQQTIMHACMGVQQ</sequence>
<dbReference type="EMBL" id="LHQQ01000382">
    <property type="protein sequence ID" value="KOS36848.1"/>
    <property type="molecule type" value="Genomic_DNA"/>
</dbReference>